<keyword evidence="6" id="KW-0732">Signal</keyword>
<keyword evidence="2" id="KW-0645">Protease</keyword>
<accession>A0AAE9L0B6</accession>
<dbReference type="GO" id="GO:0004252">
    <property type="term" value="F:serine-type endopeptidase activity"/>
    <property type="evidence" value="ECO:0007669"/>
    <property type="project" value="InterPro"/>
</dbReference>
<gene>
    <name evidence="8" type="ORF">LNQ82_03690</name>
</gene>
<dbReference type="InterPro" id="IPR051201">
    <property type="entry name" value="Chloro_Bact_Ser_Proteases"/>
</dbReference>
<organism evidence="8 9">
    <name type="scientific">Conchiformibius steedae DSM 2580</name>
    <dbReference type="NCBI Taxonomy" id="1121352"/>
    <lineage>
        <taxon>Bacteria</taxon>
        <taxon>Pseudomonadati</taxon>
        <taxon>Pseudomonadota</taxon>
        <taxon>Betaproteobacteria</taxon>
        <taxon>Neisseriales</taxon>
        <taxon>Neisseriaceae</taxon>
        <taxon>Conchiformibius</taxon>
    </lineage>
</organism>
<evidence type="ECO:0000259" key="7">
    <source>
        <dbReference type="PROSITE" id="PS50006"/>
    </source>
</evidence>
<dbReference type="InterPro" id="IPR043504">
    <property type="entry name" value="Peptidase_S1_PA_chymotrypsin"/>
</dbReference>
<dbReference type="InterPro" id="IPR001940">
    <property type="entry name" value="Peptidase_S1C"/>
</dbReference>
<evidence type="ECO:0000256" key="6">
    <source>
        <dbReference type="SAM" id="SignalP"/>
    </source>
</evidence>
<evidence type="ECO:0000256" key="5">
    <source>
        <dbReference type="SAM" id="Phobius"/>
    </source>
</evidence>
<dbReference type="PANTHER" id="PTHR43343">
    <property type="entry name" value="PEPTIDASE S12"/>
    <property type="match status" value="1"/>
</dbReference>
<keyword evidence="5" id="KW-0472">Membrane</keyword>
<feature type="compositionally biased region" description="Basic and acidic residues" evidence="4">
    <location>
        <begin position="325"/>
        <end position="342"/>
    </location>
</feature>
<feature type="chain" id="PRO_5042204134" evidence="6">
    <location>
        <begin position="27"/>
        <end position="512"/>
    </location>
</feature>
<dbReference type="GO" id="GO:0006508">
    <property type="term" value="P:proteolysis"/>
    <property type="evidence" value="ECO:0007669"/>
    <property type="project" value="UniProtKB-KW"/>
</dbReference>
<dbReference type="InterPro" id="IPR008984">
    <property type="entry name" value="SMAD_FHA_dom_sf"/>
</dbReference>
<evidence type="ECO:0000313" key="9">
    <source>
        <dbReference type="Proteomes" id="UP001056819"/>
    </source>
</evidence>
<dbReference type="InterPro" id="IPR009003">
    <property type="entry name" value="Peptidase_S1_PA"/>
</dbReference>
<feature type="domain" description="FHA" evidence="7">
    <location>
        <begin position="438"/>
        <end position="487"/>
    </location>
</feature>
<dbReference type="Gene3D" id="2.60.200.20">
    <property type="match status" value="1"/>
</dbReference>
<protein>
    <submittedName>
        <fullName evidence="8">Trypsin-like peptidase domain-containing protein</fullName>
    </submittedName>
</protein>
<evidence type="ECO:0000256" key="3">
    <source>
        <dbReference type="ARBA" id="ARBA00022801"/>
    </source>
</evidence>
<proteinExistence type="inferred from homology"/>
<feature type="region of interest" description="Disordered" evidence="4">
    <location>
        <begin position="323"/>
        <end position="342"/>
    </location>
</feature>
<dbReference type="Gene3D" id="2.40.10.10">
    <property type="entry name" value="Trypsin-like serine proteases"/>
    <property type="match status" value="2"/>
</dbReference>
<keyword evidence="5" id="KW-1133">Transmembrane helix</keyword>
<dbReference type="Pfam" id="PF13365">
    <property type="entry name" value="Trypsin_2"/>
    <property type="match status" value="1"/>
</dbReference>
<keyword evidence="3" id="KW-0378">Hydrolase</keyword>
<sequence length="512" mass="55128">MFKPRFSTAVTALALLTATLPSAALADNDNAVLNARNSVYRLWIGLPIPHQLLAAQMDEDSLQTLSQQLNSDTIAVLDSAGENVLFVHNGQIYMKFGHGTAYLVSKQGHLLTNHHVVAPDFENADENSLVGALAAAGIEPKVFVVRTTGKRLTLQSANILAAEKNPDLALVQAQGLSGEPLVLADSQYSQPTLKVFSIGFPGASDDISELGGMAHPKEFTTAVISEGSLKRPFHRHGATLLEHHAPISGGNSGGPLVNVCGQVVGTNVAVHYTQQGTAVAIDSNESKALLEQHNIPFQSSQTACEDPALAKQKQNEAAQAAQNAEQKKHLERQNQEMEAQRRRLDEQNRLIAEQNSKMINWLYGGAAAVGAVLLLIGLYLWHLRRRLAAGSAAVSRQATPVSAPPTMMNPTPTAAPAYVLTPLNAGLPETVLYENHSYALGRAPDNDIILHNMQVSGQHCRLLVRADGVWVEDCQSTNGTFIDGQRISSSRLQPQQVLCLGTQEVCFTLNRL</sequence>
<dbReference type="InterPro" id="IPR000253">
    <property type="entry name" value="FHA_dom"/>
</dbReference>
<dbReference type="PRINTS" id="PR00834">
    <property type="entry name" value="PROTEASES2C"/>
</dbReference>
<feature type="transmembrane region" description="Helical" evidence="5">
    <location>
        <begin position="361"/>
        <end position="381"/>
    </location>
</feature>
<dbReference type="AlphaFoldDB" id="A0AAE9L0B6"/>
<evidence type="ECO:0000313" key="8">
    <source>
        <dbReference type="EMBL" id="URD68271.1"/>
    </source>
</evidence>
<dbReference type="SUPFAM" id="SSF50494">
    <property type="entry name" value="Trypsin-like serine proteases"/>
    <property type="match status" value="1"/>
</dbReference>
<keyword evidence="5" id="KW-0812">Transmembrane</keyword>
<dbReference type="PANTHER" id="PTHR43343:SF3">
    <property type="entry name" value="PROTEASE DO-LIKE 8, CHLOROPLASTIC"/>
    <property type="match status" value="1"/>
</dbReference>
<evidence type="ECO:0000256" key="1">
    <source>
        <dbReference type="ARBA" id="ARBA00010541"/>
    </source>
</evidence>
<feature type="signal peptide" evidence="6">
    <location>
        <begin position="1"/>
        <end position="26"/>
    </location>
</feature>
<dbReference type="Pfam" id="PF00498">
    <property type="entry name" value="FHA"/>
    <property type="match status" value="1"/>
</dbReference>
<reference evidence="8" key="1">
    <citation type="submission" date="2022-05" db="EMBL/GenBank/DDBJ databases">
        <title>Alysiella filiformis genome sequencing.</title>
        <authorList>
            <person name="Viehboeck T."/>
        </authorList>
    </citation>
    <scope>NUCLEOTIDE SEQUENCE</scope>
    <source>
        <strain evidence="8">DSM 2580</strain>
    </source>
</reference>
<evidence type="ECO:0000256" key="4">
    <source>
        <dbReference type="SAM" id="MobiDB-lite"/>
    </source>
</evidence>
<comment type="similarity">
    <text evidence="1">Belongs to the peptidase S1C family.</text>
</comment>
<dbReference type="CDD" id="cd00060">
    <property type="entry name" value="FHA"/>
    <property type="match status" value="1"/>
</dbReference>
<evidence type="ECO:0000256" key="2">
    <source>
        <dbReference type="ARBA" id="ARBA00022670"/>
    </source>
</evidence>
<dbReference type="SMART" id="SM00240">
    <property type="entry name" value="FHA"/>
    <property type="match status" value="1"/>
</dbReference>
<dbReference type="Proteomes" id="UP001056819">
    <property type="component" value="Chromosome"/>
</dbReference>
<dbReference type="RefSeq" id="WP_027022079.1">
    <property type="nucleotide sequence ID" value="NZ_CP097501.1"/>
</dbReference>
<dbReference type="PROSITE" id="PS50006">
    <property type="entry name" value="FHA_DOMAIN"/>
    <property type="match status" value="1"/>
</dbReference>
<dbReference type="SUPFAM" id="SSF49879">
    <property type="entry name" value="SMAD/FHA domain"/>
    <property type="match status" value="1"/>
</dbReference>
<name>A0AAE9L0B6_9NEIS</name>
<dbReference type="EMBL" id="CP097501">
    <property type="protein sequence ID" value="URD68271.1"/>
    <property type="molecule type" value="Genomic_DNA"/>
</dbReference>